<feature type="transmembrane region" description="Helical" evidence="10">
    <location>
        <begin position="654"/>
        <end position="681"/>
    </location>
</feature>
<dbReference type="InterPro" id="IPR004131">
    <property type="entry name" value="PPase-energised_H-pump"/>
</dbReference>
<evidence type="ECO:0000256" key="8">
    <source>
        <dbReference type="ARBA" id="ARBA00023065"/>
    </source>
</evidence>
<dbReference type="GO" id="GO:0004427">
    <property type="term" value="F:inorganic diphosphate phosphatase activity"/>
    <property type="evidence" value="ECO:0007669"/>
    <property type="project" value="InterPro"/>
</dbReference>
<dbReference type="GO" id="GO:0016020">
    <property type="term" value="C:membrane"/>
    <property type="evidence" value="ECO:0007669"/>
    <property type="project" value="InterPro"/>
</dbReference>
<feature type="transmembrane region" description="Helical" evidence="10">
    <location>
        <begin position="176"/>
        <end position="200"/>
    </location>
</feature>
<evidence type="ECO:0000256" key="9">
    <source>
        <dbReference type="ARBA" id="ARBA00023136"/>
    </source>
</evidence>
<feature type="transmembrane region" description="Helical" evidence="10">
    <location>
        <begin position="498"/>
        <end position="518"/>
    </location>
</feature>
<dbReference type="GO" id="GO:0009678">
    <property type="term" value="F:diphosphate hydrolysis-driven proton transmembrane transporter activity"/>
    <property type="evidence" value="ECO:0007669"/>
    <property type="project" value="UniProtKB-EC"/>
</dbReference>
<evidence type="ECO:0000313" key="12">
    <source>
        <dbReference type="Proteomes" id="UP000054408"/>
    </source>
</evidence>
<comment type="subcellular location">
    <subcellularLocation>
        <location evidence="1">Endomembrane system</location>
        <topology evidence="1">Multi-pass membrane protein</topology>
    </subcellularLocation>
</comment>
<feature type="transmembrane region" description="Helical" evidence="10">
    <location>
        <begin position="119"/>
        <end position="143"/>
    </location>
</feature>
<dbReference type="GeneID" id="25561531"/>
<accession>A0A0L0DTE3</accession>
<gene>
    <name evidence="11" type="ORF">AMSG_01802</name>
</gene>
<dbReference type="NCBIfam" id="NF001960">
    <property type="entry name" value="PRK00733.3-5"/>
    <property type="match status" value="1"/>
</dbReference>
<dbReference type="OrthoDB" id="5210at2759"/>
<dbReference type="HAMAP" id="MF_01129">
    <property type="entry name" value="PPase_energized_pump"/>
    <property type="match status" value="1"/>
</dbReference>
<keyword evidence="3" id="KW-0813">Transport</keyword>
<feature type="transmembrane region" description="Helical" evidence="10">
    <location>
        <begin position="586"/>
        <end position="608"/>
    </location>
</feature>
<dbReference type="PIRSF" id="PIRSF001265">
    <property type="entry name" value="H+-PPase"/>
    <property type="match status" value="1"/>
</dbReference>
<evidence type="ECO:0000256" key="10">
    <source>
        <dbReference type="SAM" id="Phobius"/>
    </source>
</evidence>
<evidence type="ECO:0000256" key="6">
    <source>
        <dbReference type="ARBA" id="ARBA00022967"/>
    </source>
</evidence>
<dbReference type="eggNOG" id="ENOG502QPJC">
    <property type="taxonomic scope" value="Eukaryota"/>
</dbReference>
<protein>
    <recommendedName>
        <fullName evidence="2">H(+)-exporting diphosphatase</fullName>
        <ecNumber evidence="2">7.1.3.1</ecNumber>
    </recommendedName>
</protein>
<keyword evidence="7 10" id="KW-1133">Transmembrane helix</keyword>
<feature type="transmembrane region" description="Helical" evidence="10">
    <location>
        <begin position="420"/>
        <end position="443"/>
    </location>
</feature>
<dbReference type="Pfam" id="PF03030">
    <property type="entry name" value="H_PPase"/>
    <property type="match status" value="1"/>
</dbReference>
<keyword evidence="6" id="KW-1278">Translocase</keyword>
<feature type="transmembrane region" description="Helical" evidence="10">
    <location>
        <begin position="363"/>
        <end position="382"/>
    </location>
</feature>
<dbReference type="RefSeq" id="XP_013761314.1">
    <property type="nucleotide sequence ID" value="XM_013905860.1"/>
</dbReference>
<dbReference type="AlphaFoldDB" id="A0A0L0DTE3"/>
<organism evidence="11 12">
    <name type="scientific">Thecamonas trahens ATCC 50062</name>
    <dbReference type="NCBI Taxonomy" id="461836"/>
    <lineage>
        <taxon>Eukaryota</taxon>
        <taxon>Apusozoa</taxon>
        <taxon>Apusomonadida</taxon>
        <taxon>Apusomonadidae</taxon>
        <taxon>Thecamonas</taxon>
    </lineage>
</organism>
<dbReference type="STRING" id="461836.A0A0L0DTE3"/>
<feature type="transmembrane region" description="Helical" evidence="10">
    <location>
        <begin position="463"/>
        <end position="491"/>
    </location>
</feature>
<name>A0A0L0DTE3_THETB</name>
<dbReference type="Proteomes" id="UP000054408">
    <property type="component" value="Unassembled WGS sequence"/>
</dbReference>
<evidence type="ECO:0000256" key="5">
    <source>
        <dbReference type="ARBA" id="ARBA00022842"/>
    </source>
</evidence>
<proteinExistence type="inferred from homology"/>
<dbReference type="GO" id="GO:0012505">
    <property type="term" value="C:endomembrane system"/>
    <property type="evidence" value="ECO:0007669"/>
    <property type="project" value="UniProtKB-SubCell"/>
</dbReference>
<evidence type="ECO:0000256" key="2">
    <source>
        <dbReference type="ARBA" id="ARBA00013242"/>
    </source>
</evidence>
<feature type="transmembrane region" description="Helical" evidence="10">
    <location>
        <begin position="220"/>
        <end position="238"/>
    </location>
</feature>
<feature type="transmembrane region" description="Helical" evidence="10">
    <location>
        <begin position="324"/>
        <end position="343"/>
    </location>
</feature>
<evidence type="ECO:0000256" key="7">
    <source>
        <dbReference type="ARBA" id="ARBA00022989"/>
    </source>
</evidence>
<keyword evidence="9 10" id="KW-0472">Membrane</keyword>
<evidence type="ECO:0000256" key="4">
    <source>
        <dbReference type="ARBA" id="ARBA00022692"/>
    </source>
</evidence>
<keyword evidence="4 10" id="KW-0812">Transmembrane</keyword>
<sequence length="769" mass="80895">MVLPEIAATLPLILAPALGFAFAALYVYQVSQVSLDDRRGMSGSIQEEEAGLVGSSGAATPAQMKRIREITSFITRGARSFLFAEYRYMAVFIVVFGLIVLISLGLASPLGWPDGVFTAISFVAGAIASIVSGYIGMSIAVYANGRVAVSAMGPQVAPGRPDNAYRRGFTVAFKSGAVMGFALCALALIVLFVLVCLFYLRWPYLEGDNLKVRFDRTVALYEALAGFGLGGSSIALFGRVGGGIYTKAADVGADLVGKVEQGIPEDDPRNPAVIADNVGDNVGDVAGMGADLFGSFAEATCAALVVASTSPSKELALDWTAMNYPLMISAGGLLSCFLTSFVATHIAPVTRKSEIEKSLKYQLFVSTIIMTPVLYGLSVGYLPKEFWVGRCGDCWDTRGLPITVDELCGAIKTCQKVQSYYMFFCGAAGLWSGLAIGLITEYWTSHTYQPVRNLSRTCGETGAATNIILGLALGYNSVIIPSICIAVTIYVSQRLAGMFGIGIAALGILSTLATGLTIDSYGPISDNAGGVAEMCELGDSTRERTDALDAAGNTTAAIGKGFAIGSAAFVSLALFGAFVTRADIEVVDLMAPFPFAGLLIGAMLPYWFSAMTMGAVGRAADEMVHEVQRQFREMPALHHHFDHRVAQGDDRPGALVMITPLFVGCIFGVDALAGVLAGILVSGVQIAIASSNSGGAWDNCKKYIEEGKYGGKNSDAHHAAVIGDTVGDPLKDTSGPSTNIILKLSAVESLVFAPLFMKIKDGKGLVGYF</sequence>
<dbReference type="NCBIfam" id="TIGR01104">
    <property type="entry name" value="V_PPase"/>
    <property type="match status" value="1"/>
</dbReference>
<evidence type="ECO:0000313" key="11">
    <source>
        <dbReference type="EMBL" id="KNC55540.1"/>
    </source>
</evidence>
<dbReference type="EC" id="7.1.3.1" evidence="2"/>
<reference evidence="11 12" key="1">
    <citation type="submission" date="2010-05" db="EMBL/GenBank/DDBJ databases">
        <title>The Genome Sequence of Thecamonas trahens ATCC 50062.</title>
        <authorList>
            <consortium name="The Broad Institute Genome Sequencing Platform"/>
            <person name="Russ C."/>
            <person name="Cuomo C."/>
            <person name="Shea T."/>
            <person name="Young S.K."/>
            <person name="Zeng Q."/>
            <person name="Koehrsen M."/>
            <person name="Haas B."/>
            <person name="Borodovsky M."/>
            <person name="Guigo R."/>
            <person name="Alvarado L."/>
            <person name="Berlin A."/>
            <person name="Bochicchio J."/>
            <person name="Borenstein D."/>
            <person name="Chapman S."/>
            <person name="Chen Z."/>
            <person name="Freedman E."/>
            <person name="Gellesch M."/>
            <person name="Goldberg J."/>
            <person name="Griggs A."/>
            <person name="Gujja S."/>
            <person name="Heilman E."/>
            <person name="Heiman D."/>
            <person name="Hepburn T."/>
            <person name="Howarth C."/>
            <person name="Jen D."/>
            <person name="Larson L."/>
            <person name="Mehta T."/>
            <person name="Park D."/>
            <person name="Pearson M."/>
            <person name="Roberts A."/>
            <person name="Saif S."/>
            <person name="Shenoy N."/>
            <person name="Sisk P."/>
            <person name="Stolte C."/>
            <person name="Sykes S."/>
            <person name="Thomson T."/>
            <person name="Walk T."/>
            <person name="White J."/>
            <person name="Yandava C."/>
            <person name="Burger G."/>
            <person name="Gray M.W."/>
            <person name="Holland P.W.H."/>
            <person name="King N."/>
            <person name="Lang F.B.F."/>
            <person name="Roger A.J."/>
            <person name="Ruiz-Trillo I."/>
            <person name="Lander E."/>
            <person name="Nusbaum C."/>
        </authorList>
    </citation>
    <scope>NUCLEOTIDE SEQUENCE [LARGE SCALE GENOMIC DNA]</scope>
    <source>
        <strain evidence="11 12">ATCC 50062</strain>
    </source>
</reference>
<dbReference type="OMA" id="ITEMSGA"/>
<evidence type="ECO:0000256" key="1">
    <source>
        <dbReference type="ARBA" id="ARBA00004127"/>
    </source>
</evidence>
<feature type="transmembrane region" description="Helical" evidence="10">
    <location>
        <begin position="561"/>
        <end position="579"/>
    </location>
</feature>
<feature type="transmembrane region" description="Helical" evidence="10">
    <location>
        <begin position="6"/>
        <end position="28"/>
    </location>
</feature>
<dbReference type="PANTHER" id="PTHR31998">
    <property type="entry name" value="K(+)-INSENSITIVE PYROPHOSPHATE-ENERGIZED PROTON PUMP"/>
    <property type="match status" value="1"/>
</dbReference>
<evidence type="ECO:0000256" key="3">
    <source>
        <dbReference type="ARBA" id="ARBA00022448"/>
    </source>
</evidence>
<dbReference type="EMBL" id="GL349439">
    <property type="protein sequence ID" value="KNC55540.1"/>
    <property type="molecule type" value="Genomic_DNA"/>
</dbReference>
<feature type="transmembrane region" description="Helical" evidence="10">
    <location>
        <begin position="86"/>
        <end position="107"/>
    </location>
</feature>
<keyword evidence="5" id="KW-0460">Magnesium</keyword>
<keyword evidence="12" id="KW-1185">Reference proteome</keyword>
<keyword evidence="8" id="KW-0406">Ion transport</keyword>